<evidence type="ECO:0000313" key="1">
    <source>
        <dbReference type="EMBL" id="CEK57496.1"/>
    </source>
</evidence>
<dbReference type="AlphaFoldDB" id="A0A0B6YP06"/>
<name>A0A0B6YP06_9EUPU</name>
<proteinExistence type="predicted"/>
<protein>
    <submittedName>
        <fullName evidence="1">Uncharacterized protein</fullName>
    </submittedName>
</protein>
<organism evidence="1">
    <name type="scientific">Arion vulgaris</name>
    <dbReference type="NCBI Taxonomy" id="1028688"/>
    <lineage>
        <taxon>Eukaryota</taxon>
        <taxon>Metazoa</taxon>
        <taxon>Spiralia</taxon>
        <taxon>Lophotrochozoa</taxon>
        <taxon>Mollusca</taxon>
        <taxon>Gastropoda</taxon>
        <taxon>Heterobranchia</taxon>
        <taxon>Euthyneura</taxon>
        <taxon>Panpulmonata</taxon>
        <taxon>Eupulmonata</taxon>
        <taxon>Stylommatophora</taxon>
        <taxon>Helicina</taxon>
        <taxon>Arionoidea</taxon>
        <taxon>Arionidae</taxon>
        <taxon>Arion</taxon>
    </lineage>
</organism>
<sequence>MSVTLFDIRGGGLPLPVQSKPVSDLIVAYVSAEETEVAEEVEEVVRCWCFG</sequence>
<feature type="non-terminal residue" evidence="1">
    <location>
        <position position="51"/>
    </location>
</feature>
<accession>A0A0B6YP06</accession>
<dbReference type="EMBL" id="HACG01010631">
    <property type="protein sequence ID" value="CEK57496.1"/>
    <property type="molecule type" value="Transcribed_RNA"/>
</dbReference>
<gene>
    <name evidence="1" type="primary">ORF30310</name>
</gene>
<reference evidence="1" key="1">
    <citation type="submission" date="2014-12" db="EMBL/GenBank/DDBJ databases">
        <title>Insight into the proteome of Arion vulgaris.</title>
        <authorList>
            <person name="Aradska J."/>
            <person name="Bulat T."/>
            <person name="Smidak R."/>
            <person name="Sarate P."/>
            <person name="Gangsoo J."/>
            <person name="Sialana F."/>
            <person name="Bilban M."/>
            <person name="Lubec G."/>
        </authorList>
    </citation>
    <scope>NUCLEOTIDE SEQUENCE</scope>
    <source>
        <tissue evidence="1">Skin</tissue>
    </source>
</reference>